<protein>
    <submittedName>
        <fullName evidence="2">Uncharacterized protein</fullName>
    </submittedName>
</protein>
<reference evidence="2" key="1">
    <citation type="submission" date="2021-02" db="EMBL/GenBank/DDBJ databases">
        <authorList>
            <person name="Nowell W R."/>
        </authorList>
    </citation>
    <scope>NUCLEOTIDE SEQUENCE</scope>
</reference>
<name>A0A816D4B8_9BILA</name>
<dbReference type="EMBL" id="CAJOBC010111063">
    <property type="protein sequence ID" value="CAF4527741.1"/>
    <property type="molecule type" value="Genomic_DNA"/>
</dbReference>
<sequence>SRTNNGYSNVLELNDNGSDSDDHAELELQQEHQEPFSFLSKTSVIKSAKRRKVTLEKNGSKRPRTTFENDSDADKNEDQHLDLQLMVYYLKQLSQNHVNLEKQLKQIITNQKRDQEMLKFFRKPEKNTKSIIETKGM</sequence>
<keyword evidence="4" id="KW-1185">Reference proteome</keyword>
<dbReference type="Proteomes" id="UP000681722">
    <property type="component" value="Unassembled WGS sequence"/>
</dbReference>
<organism evidence="2 4">
    <name type="scientific">Didymodactylos carnosus</name>
    <dbReference type="NCBI Taxonomy" id="1234261"/>
    <lineage>
        <taxon>Eukaryota</taxon>
        <taxon>Metazoa</taxon>
        <taxon>Spiralia</taxon>
        <taxon>Gnathifera</taxon>
        <taxon>Rotifera</taxon>
        <taxon>Eurotatoria</taxon>
        <taxon>Bdelloidea</taxon>
        <taxon>Philodinida</taxon>
        <taxon>Philodinidae</taxon>
        <taxon>Didymodactylos</taxon>
    </lineage>
</organism>
<dbReference type="AlphaFoldDB" id="A0A816D4B8"/>
<dbReference type="EMBL" id="CAJNOQ010043292">
    <property type="protein sequence ID" value="CAF1629898.1"/>
    <property type="molecule type" value="Genomic_DNA"/>
</dbReference>
<feature type="region of interest" description="Disordered" evidence="1">
    <location>
        <begin position="1"/>
        <end position="22"/>
    </location>
</feature>
<comment type="caution">
    <text evidence="2">The sequence shown here is derived from an EMBL/GenBank/DDBJ whole genome shotgun (WGS) entry which is preliminary data.</text>
</comment>
<evidence type="ECO:0000313" key="2">
    <source>
        <dbReference type="EMBL" id="CAF1629898.1"/>
    </source>
</evidence>
<evidence type="ECO:0000313" key="4">
    <source>
        <dbReference type="Proteomes" id="UP000663829"/>
    </source>
</evidence>
<evidence type="ECO:0000313" key="3">
    <source>
        <dbReference type="EMBL" id="CAF4527741.1"/>
    </source>
</evidence>
<evidence type="ECO:0000256" key="1">
    <source>
        <dbReference type="SAM" id="MobiDB-lite"/>
    </source>
</evidence>
<proteinExistence type="predicted"/>
<dbReference type="Proteomes" id="UP000663829">
    <property type="component" value="Unassembled WGS sequence"/>
</dbReference>
<accession>A0A816D4B8</accession>
<gene>
    <name evidence="2" type="ORF">GPM918_LOCUS44286</name>
    <name evidence="3" type="ORF">SRO942_LOCUS46063</name>
</gene>
<feature type="non-terminal residue" evidence="2">
    <location>
        <position position="1"/>
    </location>
</feature>
<feature type="region of interest" description="Disordered" evidence="1">
    <location>
        <begin position="50"/>
        <end position="76"/>
    </location>
</feature>